<protein>
    <submittedName>
        <fullName evidence="1">Uncharacterized protein</fullName>
    </submittedName>
</protein>
<name>A0A108D3K9_9BURK</name>
<dbReference type="AlphaFoldDB" id="A0A108D3K9"/>
<dbReference type="Proteomes" id="UP000065504">
    <property type="component" value="Unassembled WGS sequence"/>
</dbReference>
<evidence type="ECO:0000313" key="1">
    <source>
        <dbReference type="EMBL" id="KWK85937.1"/>
    </source>
</evidence>
<comment type="caution">
    <text evidence="1">The sequence shown here is derived from an EMBL/GenBank/DDBJ whole genome shotgun (WGS) entry which is preliminary data.</text>
</comment>
<sequence>MKSAAIGAELFPLSFQDVASGVYFTELKFPADGVLDSVDVIIDSNILRELKEHPDLFRRLAWILGPGVTIHFNVAQFSFEQLLSNRESALQKVKELTEHPALFNTFEPGFASALIESLKDGEQDMRQLIGTLAIYLFTMRSLFEQKIPVEEKLKRWSELFYGDVPKLTSLYFMGLLFFYGQANSKLEFAGSKIKVMDWAQHFLISRKEEKADPCRWARNRLFDFMLFSNAPVLNIEVGGGKPGRLITATRDEYSAKCLYRLFGFYGEQRENALWSVIINLGCLKSIDDPVFEGIRSESGKIHELSRDSRIPSVEEKRARVHNLITSANTFLSNEHRQNLMRALDEFCVWSWIQSEPEKE</sequence>
<organism evidence="1 2">
    <name type="scientific">Burkholderia ubonensis</name>
    <dbReference type="NCBI Taxonomy" id="101571"/>
    <lineage>
        <taxon>Bacteria</taxon>
        <taxon>Pseudomonadati</taxon>
        <taxon>Pseudomonadota</taxon>
        <taxon>Betaproteobacteria</taxon>
        <taxon>Burkholderiales</taxon>
        <taxon>Burkholderiaceae</taxon>
        <taxon>Burkholderia</taxon>
        <taxon>Burkholderia cepacia complex</taxon>
    </lineage>
</organism>
<proteinExistence type="predicted"/>
<accession>A0A108D3K9</accession>
<reference evidence="1 2" key="1">
    <citation type="submission" date="2015-11" db="EMBL/GenBank/DDBJ databases">
        <title>Expanding the genomic diversity of Burkholderia species for the development of highly accurate diagnostics.</title>
        <authorList>
            <person name="Sahl J."/>
            <person name="Keim P."/>
            <person name="Wagner D."/>
        </authorList>
    </citation>
    <scope>NUCLEOTIDE SEQUENCE [LARGE SCALE GENOMIC DNA]</scope>
    <source>
        <strain evidence="1 2">MSMB782WGS</strain>
    </source>
</reference>
<dbReference type="EMBL" id="LPLU01000007">
    <property type="protein sequence ID" value="KWK85937.1"/>
    <property type="molecule type" value="Genomic_DNA"/>
</dbReference>
<gene>
    <name evidence="1" type="ORF">WM16_28630</name>
</gene>
<evidence type="ECO:0000313" key="2">
    <source>
        <dbReference type="Proteomes" id="UP000065504"/>
    </source>
</evidence>